<protein>
    <submittedName>
        <fullName evidence="2">FAD dependent oxidoreductase</fullName>
    </submittedName>
</protein>
<dbReference type="InterPro" id="IPR036188">
    <property type="entry name" value="FAD/NAD-bd_sf"/>
</dbReference>
<dbReference type="Proteomes" id="UP000326565">
    <property type="component" value="Unassembled WGS sequence"/>
</dbReference>
<evidence type="ECO:0000259" key="1">
    <source>
        <dbReference type="Pfam" id="PF01266"/>
    </source>
</evidence>
<evidence type="ECO:0000313" key="2">
    <source>
        <dbReference type="EMBL" id="KAB8067689.1"/>
    </source>
</evidence>
<feature type="domain" description="FAD dependent oxidoreductase" evidence="1">
    <location>
        <begin position="36"/>
        <end position="416"/>
    </location>
</feature>
<dbReference type="PANTHER" id="PTHR13847">
    <property type="entry name" value="SARCOSINE DEHYDROGENASE-RELATED"/>
    <property type="match status" value="1"/>
</dbReference>
<keyword evidence="3" id="KW-1185">Reference proteome</keyword>
<evidence type="ECO:0000313" key="3">
    <source>
        <dbReference type="Proteomes" id="UP000326565"/>
    </source>
</evidence>
<dbReference type="Gene3D" id="3.50.50.60">
    <property type="entry name" value="FAD/NAD(P)-binding domain"/>
    <property type="match status" value="1"/>
</dbReference>
<dbReference type="Pfam" id="PF01266">
    <property type="entry name" value="DAO"/>
    <property type="match status" value="1"/>
</dbReference>
<gene>
    <name evidence="2" type="ORF">BDV29DRAFT_185739</name>
</gene>
<dbReference type="InterPro" id="IPR006076">
    <property type="entry name" value="FAD-dep_OxRdtase"/>
</dbReference>
<accession>A0A5N5WHJ6</accession>
<dbReference type="GO" id="GO:0005737">
    <property type="term" value="C:cytoplasm"/>
    <property type="evidence" value="ECO:0007669"/>
    <property type="project" value="TreeGrafter"/>
</dbReference>
<dbReference type="EMBL" id="ML732457">
    <property type="protein sequence ID" value="KAB8067689.1"/>
    <property type="molecule type" value="Genomic_DNA"/>
</dbReference>
<dbReference type="AlphaFoldDB" id="A0A5N5WHJ6"/>
<dbReference type="OrthoDB" id="429143at2759"/>
<dbReference type="Gene3D" id="3.30.9.10">
    <property type="entry name" value="D-Amino Acid Oxidase, subunit A, domain 2"/>
    <property type="match status" value="1"/>
</dbReference>
<name>A0A5N5WHJ6_9EURO</name>
<dbReference type="SUPFAM" id="SSF51905">
    <property type="entry name" value="FAD/NAD(P)-binding domain"/>
    <property type="match status" value="1"/>
</dbReference>
<organism evidence="2 3">
    <name type="scientific">Aspergillus leporis</name>
    <dbReference type="NCBI Taxonomy" id="41062"/>
    <lineage>
        <taxon>Eukaryota</taxon>
        <taxon>Fungi</taxon>
        <taxon>Dikarya</taxon>
        <taxon>Ascomycota</taxon>
        <taxon>Pezizomycotina</taxon>
        <taxon>Eurotiomycetes</taxon>
        <taxon>Eurotiomycetidae</taxon>
        <taxon>Eurotiales</taxon>
        <taxon>Aspergillaceae</taxon>
        <taxon>Aspergillus</taxon>
        <taxon>Aspergillus subgen. Circumdati</taxon>
    </lineage>
</organism>
<proteinExistence type="predicted"/>
<sequence length="453" mass="49974">MPATFPVDNGMTSFWRTELHFLDSYRSTETLPETSDIVIIGAGYAGVSTAYHCMRLSKSSSVAKPSVVILEARQTCSGATGRNGGHLKPDVYYQISSLADKYGIQAAEEVAAFEIAHIAAVQSCVEKEGIDCDLELNEVIDVQFDDNHCAKTKAGYESLISQGVQTAKEAEFSPEETAEAVSGVKAARGCFRGRTGRLWPYKFVTQLLERAVSAGVNLQTHTHVLQLPESADAEGRWTVVTNRGSIQAKWVVFSSNAYTSAIAPEYKDKIVPVRGVCCRIVVPNPPRTPLNCSYTLRFSAWDYDYLIPRPDGSIVVGGAKSTFFHDSSEWYNNTDDSSLIEPARRYFDNYMQRHFRGWEDTGAYTNRVWTGIMGHSTDSLPHVGHIPNKPGQLVIAGFSGHGMPQIFLSAQAIAQMVVSGATYEETNLPRLFKTTRERLNSKENHILTHAEVA</sequence>
<dbReference type="PANTHER" id="PTHR13847:SF279">
    <property type="entry name" value="FAD DEPENDENT OXIDOREDUCTASE DOMAIN-CONTAINING PROTEIN-RELATED"/>
    <property type="match status" value="1"/>
</dbReference>
<reference evidence="2 3" key="1">
    <citation type="submission" date="2019-04" db="EMBL/GenBank/DDBJ databases">
        <title>Friends and foes A comparative genomics study of 23 Aspergillus species from section Flavi.</title>
        <authorList>
            <consortium name="DOE Joint Genome Institute"/>
            <person name="Kjaerbolling I."/>
            <person name="Vesth T."/>
            <person name="Frisvad J.C."/>
            <person name="Nybo J.L."/>
            <person name="Theobald S."/>
            <person name="Kildgaard S."/>
            <person name="Isbrandt T."/>
            <person name="Kuo A."/>
            <person name="Sato A."/>
            <person name="Lyhne E.K."/>
            <person name="Kogle M.E."/>
            <person name="Wiebenga A."/>
            <person name="Kun R.S."/>
            <person name="Lubbers R.J."/>
            <person name="Makela M.R."/>
            <person name="Barry K."/>
            <person name="Chovatia M."/>
            <person name="Clum A."/>
            <person name="Daum C."/>
            <person name="Haridas S."/>
            <person name="He G."/>
            <person name="LaButti K."/>
            <person name="Lipzen A."/>
            <person name="Mondo S."/>
            <person name="Riley R."/>
            <person name="Salamov A."/>
            <person name="Simmons B.A."/>
            <person name="Magnuson J.K."/>
            <person name="Henrissat B."/>
            <person name="Mortensen U.H."/>
            <person name="Larsen T.O."/>
            <person name="Devries R.P."/>
            <person name="Grigoriev I.V."/>
            <person name="Machida M."/>
            <person name="Baker S.E."/>
            <person name="Andersen M.R."/>
        </authorList>
    </citation>
    <scope>NUCLEOTIDE SEQUENCE [LARGE SCALE GENOMIC DNA]</scope>
    <source>
        <strain evidence="2 3">CBS 151.66</strain>
    </source>
</reference>